<evidence type="ECO:0000313" key="2">
    <source>
        <dbReference type="EMBL" id="RED97535.1"/>
    </source>
</evidence>
<dbReference type="SUPFAM" id="SSF47413">
    <property type="entry name" value="lambda repressor-like DNA-binding domains"/>
    <property type="match status" value="1"/>
</dbReference>
<dbReference type="Pfam" id="PF01381">
    <property type="entry name" value="HTH_3"/>
    <property type="match status" value="1"/>
</dbReference>
<accession>A0A3D9L1B7</accession>
<dbReference type="InterPro" id="IPR010982">
    <property type="entry name" value="Lambda_DNA-bd_dom_sf"/>
</dbReference>
<dbReference type="OrthoDB" id="839492at2"/>
<dbReference type="GO" id="GO:0003677">
    <property type="term" value="F:DNA binding"/>
    <property type="evidence" value="ECO:0007669"/>
    <property type="project" value="InterPro"/>
</dbReference>
<keyword evidence="3" id="KW-1185">Reference proteome</keyword>
<dbReference type="RefSeq" id="WP_115868688.1">
    <property type="nucleotide sequence ID" value="NZ_QREG01000012.1"/>
</dbReference>
<name>A0A3D9L1B7_MARFU</name>
<sequence length="151" mass="17208">MDINDRISQLITNLQMNPNSFADNIGVKSPVIYNIIKGRRSKPSFEVLQKILIAFETINANWLLKGEGEVWRNNEQSVALDKGYETIEEKIISLVESLRVELGANPSLEELSELIHTLLAENMKQKEKIAALYTKQDKILEVLRDKLSLDL</sequence>
<dbReference type="EMBL" id="QREG01000012">
    <property type="protein sequence ID" value="RED97535.1"/>
    <property type="molecule type" value="Genomic_DNA"/>
</dbReference>
<comment type="caution">
    <text evidence="2">The sequence shown here is derived from an EMBL/GenBank/DDBJ whole genome shotgun (WGS) entry which is preliminary data.</text>
</comment>
<proteinExistence type="predicted"/>
<dbReference type="CDD" id="cd00093">
    <property type="entry name" value="HTH_XRE"/>
    <property type="match status" value="1"/>
</dbReference>
<dbReference type="Gene3D" id="1.10.260.40">
    <property type="entry name" value="lambda repressor-like DNA-binding domains"/>
    <property type="match status" value="1"/>
</dbReference>
<gene>
    <name evidence="2" type="ORF">C7460_112146</name>
</gene>
<organism evidence="2 3">
    <name type="scientific">Marinoscillum furvescens DSM 4134</name>
    <dbReference type="NCBI Taxonomy" id="1122208"/>
    <lineage>
        <taxon>Bacteria</taxon>
        <taxon>Pseudomonadati</taxon>
        <taxon>Bacteroidota</taxon>
        <taxon>Cytophagia</taxon>
        <taxon>Cytophagales</taxon>
        <taxon>Reichenbachiellaceae</taxon>
        <taxon>Marinoscillum</taxon>
    </lineage>
</organism>
<dbReference type="InterPro" id="IPR001387">
    <property type="entry name" value="Cro/C1-type_HTH"/>
</dbReference>
<dbReference type="Proteomes" id="UP000256779">
    <property type="component" value="Unassembled WGS sequence"/>
</dbReference>
<reference evidence="2 3" key="1">
    <citation type="submission" date="2018-07" db="EMBL/GenBank/DDBJ databases">
        <title>Genomic Encyclopedia of Type Strains, Phase IV (KMG-IV): sequencing the most valuable type-strain genomes for metagenomic binning, comparative biology and taxonomic classification.</title>
        <authorList>
            <person name="Goeker M."/>
        </authorList>
    </citation>
    <scope>NUCLEOTIDE SEQUENCE [LARGE SCALE GENOMIC DNA]</scope>
    <source>
        <strain evidence="2 3">DSM 4134</strain>
    </source>
</reference>
<evidence type="ECO:0000313" key="3">
    <source>
        <dbReference type="Proteomes" id="UP000256779"/>
    </source>
</evidence>
<dbReference type="PROSITE" id="PS50943">
    <property type="entry name" value="HTH_CROC1"/>
    <property type="match status" value="1"/>
</dbReference>
<protein>
    <recommendedName>
        <fullName evidence="1">HTH cro/C1-type domain-containing protein</fullName>
    </recommendedName>
</protein>
<dbReference type="AlphaFoldDB" id="A0A3D9L1B7"/>
<feature type="domain" description="HTH cro/C1-type" evidence="1">
    <location>
        <begin position="7"/>
        <end position="63"/>
    </location>
</feature>
<evidence type="ECO:0000259" key="1">
    <source>
        <dbReference type="PROSITE" id="PS50943"/>
    </source>
</evidence>